<reference evidence="2 3" key="1">
    <citation type="journal article" date="2021" name="Elife">
        <title>Chloroplast acquisition without the gene transfer in kleptoplastic sea slugs, Plakobranchus ocellatus.</title>
        <authorList>
            <person name="Maeda T."/>
            <person name="Takahashi S."/>
            <person name="Yoshida T."/>
            <person name="Shimamura S."/>
            <person name="Takaki Y."/>
            <person name="Nagai Y."/>
            <person name="Toyoda A."/>
            <person name="Suzuki Y."/>
            <person name="Arimoto A."/>
            <person name="Ishii H."/>
            <person name="Satoh N."/>
            <person name="Nishiyama T."/>
            <person name="Hasebe M."/>
            <person name="Maruyama T."/>
            <person name="Minagawa J."/>
            <person name="Obokata J."/>
            <person name="Shigenobu S."/>
        </authorList>
    </citation>
    <scope>NUCLEOTIDE SEQUENCE [LARGE SCALE GENOMIC DNA]</scope>
</reference>
<keyword evidence="3" id="KW-1185">Reference proteome</keyword>
<organism evidence="2 3">
    <name type="scientific">Plakobranchus ocellatus</name>
    <dbReference type="NCBI Taxonomy" id="259542"/>
    <lineage>
        <taxon>Eukaryota</taxon>
        <taxon>Metazoa</taxon>
        <taxon>Spiralia</taxon>
        <taxon>Lophotrochozoa</taxon>
        <taxon>Mollusca</taxon>
        <taxon>Gastropoda</taxon>
        <taxon>Heterobranchia</taxon>
        <taxon>Euthyneura</taxon>
        <taxon>Panpulmonata</taxon>
        <taxon>Sacoglossa</taxon>
        <taxon>Placobranchoidea</taxon>
        <taxon>Plakobranchidae</taxon>
        <taxon>Plakobranchus</taxon>
    </lineage>
</organism>
<dbReference type="AlphaFoldDB" id="A0AAV4DFP5"/>
<evidence type="ECO:0000313" key="3">
    <source>
        <dbReference type="Proteomes" id="UP000735302"/>
    </source>
</evidence>
<comment type="caution">
    <text evidence="2">The sequence shown here is derived from an EMBL/GenBank/DDBJ whole genome shotgun (WGS) entry which is preliminary data.</text>
</comment>
<protein>
    <submittedName>
        <fullName evidence="2">Low quality protein: thiamine pyrophosphokinase</fullName>
    </submittedName>
</protein>
<accession>A0AAV4DFP5</accession>
<dbReference type="Pfam" id="PF15916">
    <property type="entry name" value="DUF4743"/>
    <property type="match status" value="1"/>
</dbReference>
<evidence type="ECO:0000313" key="2">
    <source>
        <dbReference type="EMBL" id="GFO42840.1"/>
    </source>
</evidence>
<dbReference type="InterPro" id="IPR031804">
    <property type="entry name" value="DUF4743"/>
</dbReference>
<dbReference type="EMBL" id="BLXT01007821">
    <property type="protein sequence ID" value="GFO42840.1"/>
    <property type="molecule type" value="Genomic_DNA"/>
</dbReference>
<dbReference type="Proteomes" id="UP000735302">
    <property type="component" value="Unassembled WGS sequence"/>
</dbReference>
<evidence type="ECO:0000259" key="1">
    <source>
        <dbReference type="Pfam" id="PF15916"/>
    </source>
</evidence>
<proteinExistence type="predicted"/>
<sequence>MMAKSKAAASEGILRLLQKLNKVDINEALERGCLPFFVNNQQVGLIRPDFWAHFKHYPDVFQLVEKSEGVRKFGVHLTENCKNYEERTVTINNVLEDLKAKDAIGALRGWRDEVRETFFKV</sequence>
<gene>
    <name evidence="2" type="ORF">PoB_006934500</name>
</gene>
<name>A0AAV4DFP5_9GAST</name>
<dbReference type="Gene3D" id="3.30.750.160">
    <property type="match status" value="1"/>
</dbReference>
<feature type="domain" description="DUF4743" evidence="1">
    <location>
        <begin position="16"/>
        <end position="114"/>
    </location>
</feature>